<dbReference type="Proteomes" id="UP000467841">
    <property type="component" value="Unassembled WGS sequence"/>
</dbReference>
<evidence type="ECO:0000313" key="2">
    <source>
        <dbReference type="EMBL" id="CAA7013764.1"/>
    </source>
</evidence>
<sequence length="237" mass="26040">MAASSNAFVTTVEPLGAHRFTIVWLHDMDENDNDSARFVRSLQLRNIKWICLYSGVGSLTWPNGVGMNITTWHNINMSTDKMQDHLNGLDYAAMRVADILSNEPAGSVIPGVGGVGFGALVALHFATNCALRRFPVVLRLAIGINGWLYTYDSIKSKIESEYGAARSTAYQSILLTHGASNPRVPNFFVNKSVDSLREAGFTDVSLVEFPRLGHEITEDVENAVKAWLQEKLALDPA</sequence>
<dbReference type="GO" id="GO:0016787">
    <property type="term" value="F:hydrolase activity"/>
    <property type="evidence" value="ECO:0007669"/>
    <property type="project" value="InterPro"/>
</dbReference>
<dbReference type="Pfam" id="PF02230">
    <property type="entry name" value="Abhydrolase_2"/>
    <property type="match status" value="1"/>
</dbReference>
<dbReference type="SUPFAM" id="SSF53474">
    <property type="entry name" value="alpha/beta-Hydrolases"/>
    <property type="match status" value="1"/>
</dbReference>
<reference evidence="2" key="1">
    <citation type="submission" date="2020-01" db="EMBL/GenBank/DDBJ databases">
        <authorList>
            <person name="Mishra B."/>
        </authorList>
    </citation>
    <scope>NUCLEOTIDE SEQUENCE [LARGE SCALE GENOMIC DNA]</scope>
</reference>
<dbReference type="Gene3D" id="3.40.50.1820">
    <property type="entry name" value="alpha/beta hydrolase"/>
    <property type="match status" value="1"/>
</dbReference>
<protein>
    <recommendedName>
        <fullName evidence="1">Phospholipase/carboxylesterase/thioesterase domain-containing protein</fullName>
    </recommendedName>
</protein>
<dbReference type="OrthoDB" id="1063355at2759"/>
<keyword evidence="3" id="KW-1185">Reference proteome</keyword>
<accession>A0A6D2HE19</accession>
<comment type="caution">
    <text evidence="2">The sequence shown here is derived from an EMBL/GenBank/DDBJ whole genome shotgun (WGS) entry which is preliminary data.</text>
</comment>
<feature type="domain" description="Phospholipase/carboxylesterase/thioesterase" evidence="1">
    <location>
        <begin position="11"/>
        <end position="229"/>
    </location>
</feature>
<dbReference type="PANTHER" id="PTHR46234">
    <property type="entry name" value="ALPHA/BETA-HYDROLASES SUPERFAMILY PROTEIN"/>
    <property type="match status" value="1"/>
</dbReference>
<evidence type="ECO:0000313" key="3">
    <source>
        <dbReference type="Proteomes" id="UP000467841"/>
    </source>
</evidence>
<organism evidence="2 3">
    <name type="scientific">Microthlaspi erraticum</name>
    <dbReference type="NCBI Taxonomy" id="1685480"/>
    <lineage>
        <taxon>Eukaryota</taxon>
        <taxon>Viridiplantae</taxon>
        <taxon>Streptophyta</taxon>
        <taxon>Embryophyta</taxon>
        <taxon>Tracheophyta</taxon>
        <taxon>Spermatophyta</taxon>
        <taxon>Magnoliopsida</taxon>
        <taxon>eudicotyledons</taxon>
        <taxon>Gunneridae</taxon>
        <taxon>Pentapetalae</taxon>
        <taxon>rosids</taxon>
        <taxon>malvids</taxon>
        <taxon>Brassicales</taxon>
        <taxon>Brassicaceae</taxon>
        <taxon>Coluteocarpeae</taxon>
        <taxon>Microthlaspi</taxon>
    </lineage>
</organism>
<dbReference type="InterPro" id="IPR003140">
    <property type="entry name" value="PLipase/COase/thioEstase"/>
</dbReference>
<evidence type="ECO:0000259" key="1">
    <source>
        <dbReference type="Pfam" id="PF02230"/>
    </source>
</evidence>
<proteinExistence type="predicted"/>
<name>A0A6D2HE19_9BRAS</name>
<gene>
    <name evidence="2" type="ORF">MERR_LOCUS998</name>
</gene>
<dbReference type="InterPro" id="IPR029058">
    <property type="entry name" value="AB_hydrolase_fold"/>
</dbReference>
<dbReference type="EMBL" id="CACVBM020000066">
    <property type="protein sequence ID" value="CAA7013764.1"/>
    <property type="molecule type" value="Genomic_DNA"/>
</dbReference>
<dbReference type="AlphaFoldDB" id="A0A6D2HE19"/>